<dbReference type="PROSITE" id="PS51186">
    <property type="entry name" value="GNAT"/>
    <property type="match status" value="1"/>
</dbReference>
<evidence type="ECO:0000313" key="7">
    <source>
        <dbReference type="Proteomes" id="UP000245380"/>
    </source>
</evidence>
<sequence>MNLNEVSFRRMTVRDIDHVIRIEKASFTAPWSRNAFLGELTENHFAHYVVMVLGEELIGYGGMWVIIDEAHVTNIAVYPSYRGYKLGERLLRRLMAEAIAKGARKMTLEVRVTNATAQGLYRKLGFQDGGIRKGYYTDNREDALIMWMNLPSLGDVADAVE</sequence>
<evidence type="ECO:0000313" key="6">
    <source>
        <dbReference type="EMBL" id="PWI56656.1"/>
    </source>
</evidence>
<dbReference type="InterPro" id="IPR050680">
    <property type="entry name" value="YpeA/RimI_acetyltransf"/>
</dbReference>
<dbReference type="InterPro" id="IPR016181">
    <property type="entry name" value="Acyl_CoA_acyltransferase"/>
</dbReference>
<evidence type="ECO:0000256" key="4">
    <source>
        <dbReference type="ARBA" id="ARBA00023315"/>
    </source>
</evidence>
<evidence type="ECO:0000259" key="5">
    <source>
        <dbReference type="PROSITE" id="PS51186"/>
    </source>
</evidence>
<name>A0A2U3D5T2_SULT2</name>
<dbReference type="AlphaFoldDB" id="A0A2U3D5T2"/>
<proteinExistence type="inferred from homology"/>
<accession>A0A2U3D5T2</accession>
<gene>
    <name evidence="6" type="ORF">BM613_12560</name>
</gene>
<dbReference type="Proteomes" id="UP000245380">
    <property type="component" value="Unassembled WGS sequence"/>
</dbReference>
<dbReference type="InterPro" id="IPR000182">
    <property type="entry name" value="GNAT_dom"/>
</dbReference>
<feature type="domain" description="N-acetyltransferase" evidence="5">
    <location>
        <begin position="6"/>
        <end position="151"/>
    </location>
</feature>
<keyword evidence="4" id="KW-0012">Acyltransferase</keyword>
<dbReference type="Pfam" id="PF00583">
    <property type="entry name" value="Acetyltransf_1"/>
    <property type="match status" value="1"/>
</dbReference>
<evidence type="ECO:0000256" key="2">
    <source>
        <dbReference type="ARBA" id="ARBA00022490"/>
    </source>
</evidence>
<reference evidence="6 7" key="1">
    <citation type="submission" date="2016-11" db="EMBL/GenBank/DDBJ databases">
        <title>Comparative genomics of Acidibacillus ferroxidans species.</title>
        <authorList>
            <person name="Oliveira G."/>
            <person name="Nunes G."/>
            <person name="Oliveira R."/>
            <person name="Araujo F."/>
            <person name="Salim A."/>
            <person name="Scholte L."/>
            <person name="Morais D."/>
            <person name="Nancucheo I."/>
            <person name="Johnson D.B."/>
            <person name="Grail B."/>
            <person name="Bittencourt J."/>
            <person name="Valadares R."/>
        </authorList>
    </citation>
    <scope>NUCLEOTIDE SEQUENCE [LARGE SCALE GENOMIC DNA]</scope>
    <source>
        <strain evidence="6 7">Y002</strain>
    </source>
</reference>
<dbReference type="NCBIfam" id="TIGR01575">
    <property type="entry name" value="rimI"/>
    <property type="match status" value="1"/>
</dbReference>
<comment type="caution">
    <text evidence="6">The sequence shown here is derived from an EMBL/GenBank/DDBJ whole genome shotgun (WGS) entry which is preliminary data.</text>
</comment>
<comment type="similarity">
    <text evidence="1">Belongs to the acetyltransferase family. RimI subfamily.</text>
</comment>
<dbReference type="RefSeq" id="WP_109431556.1">
    <property type="nucleotide sequence ID" value="NZ_MPDK01000031.1"/>
</dbReference>
<dbReference type="EMBL" id="MPDK01000031">
    <property type="protein sequence ID" value="PWI56656.1"/>
    <property type="molecule type" value="Genomic_DNA"/>
</dbReference>
<dbReference type="Gene3D" id="3.40.630.30">
    <property type="match status" value="1"/>
</dbReference>
<protein>
    <submittedName>
        <fullName evidence="6">Ribosomal-protein-alanine N-acetyltransferase</fullName>
    </submittedName>
</protein>
<dbReference type="GO" id="GO:0008080">
    <property type="term" value="F:N-acetyltransferase activity"/>
    <property type="evidence" value="ECO:0007669"/>
    <property type="project" value="InterPro"/>
</dbReference>
<evidence type="ECO:0000256" key="1">
    <source>
        <dbReference type="ARBA" id="ARBA00005395"/>
    </source>
</evidence>
<dbReference type="OrthoDB" id="9794566at2"/>
<keyword evidence="7" id="KW-1185">Reference proteome</keyword>
<dbReference type="PANTHER" id="PTHR43420:SF44">
    <property type="entry name" value="ACETYLTRANSFERASE YPEA"/>
    <property type="match status" value="1"/>
</dbReference>
<organism evidence="6 7">
    <name type="scientific">Sulfoacidibacillus thermotolerans</name>
    <name type="common">Acidibacillus sulfuroxidans</name>
    <dbReference type="NCBI Taxonomy" id="1765684"/>
    <lineage>
        <taxon>Bacteria</taxon>
        <taxon>Bacillati</taxon>
        <taxon>Bacillota</taxon>
        <taxon>Bacilli</taxon>
        <taxon>Bacillales</taxon>
        <taxon>Alicyclobacillaceae</taxon>
        <taxon>Sulfoacidibacillus</taxon>
    </lineage>
</organism>
<dbReference type="InterPro" id="IPR006464">
    <property type="entry name" value="AcTrfase_RimI/Ard1"/>
</dbReference>
<dbReference type="PANTHER" id="PTHR43420">
    <property type="entry name" value="ACETYLTRANSFERASE"/>
    <property type="match status" value="1"/>
</dbReference>
<evidence type="ECO:0000256" key="3">
    <source>
        <dbReference type="ARBA" id="ARBA00022679"/>
    </source>
</evidence>
<keyword evidence="3 6" id="KW-0808">Transferase</keyword>
<dbReference type="SUPFAM" id="SSF55729">
    <property type="entry name" value="Acyl-CoA N-acyltransferases (Nat)"/>
    <property type="match status" value="1"/>
</dbReference>
<keyword evidence="2" id="KW-0963">Cytoplasm</keyword>
<dbReference type="CDD" id="cd04301">
    <property type="entry name" value="NAT_SF"/>
    <property type="match status" value="1"/>
</dbReference>